<evidence type="ECO:0000313" key="3">
    <source>
        <dbReference type="EMBL" id="CAF1354430.1"/>
    </source>
</evidence>
<dbReference type="EMBL" id="CAJOBC010006396">
    <property type="protein sequence ID" value="CAF3897462.1"/>
    <property type="molecule type" value="Genomic_DNA"/>
</dbReference>
<proteinExistence type="predicted"/>
<feature type="region of interest" description="Disordered" evidence="1">
    <location>
        <begin position="101"/>
        <end position="138"/>
    </location>
</feature>
<gene>
    <name evidence="2" type="ORF">GPM918_LOCUS20327</name>
    <name evidence="3" type="ORF">OVA965_LOCUS30952</name>
    <name evidence="4" type="ORF">SRO942_LOCUS20325</name>
    <name evidence="5" type="ORF">TMI583_LOCUS31770</name>
</gene>
<dbReference type="Proteomes" id="UP000681722">
    <property type="component" value="Unassembled WGS sequence"/>
</dbReference>
<dbReference type="EMBL" id="CAJNOK010022859">
    <property type="protein sequence ID" value="CAF1354430.1"/>
    <property type="molecule type" value="Genomic_DNA"/>
</dbReference>
<reference evidence="2" key="1">
    <citation type="submission" date="2021-02" db="EMBL/GenBank/DDBJ databases">
        <authorList>
            <person name="Nowell W R."/>
        </authorList>
    </citation>
    <scope>NUCLEOTIDE SEQUENCE</scope>
</reference>
<organism evidence="2 6">
    <name type="scientific">Didymodactylos carnosus</name>
    <dbReference type="NCBI Taxonomy" id="1234261"/>
    <lineage>
        <taxon>Eukaryota</taxon>
        <taxon>Metazoa</taxon>
        <taxon>Spiralia</taxon>
        <taxon>Gnathifera</taxon>
        <taxon>Rotifera</taxon>
        <taxon>Eurotatoria</taxon>
        <taxon>Bdelloidea</taxon>
        <taxon>Philodinida</taxon>
        <taxon>Philodinidae</taxon>
        <taxon>Didymodactylos</taxon>
    </lineage>
</organism>
<dbReference type="Proteomes" id="UP000682733">
    <property type="component" value="Unassembled WGS sequence"/>
</dbReference>
<feature type="compositionally biased region" description="Low complexity" evidence="1">
    <location>
        <begin position="101"/>
        <end position="115"/>
    </location>
</feature>
<dbReference type="OrthoDB" id="10036234at2759"/>
<dbReference type="Proteomes" id="UP000677228">
    <property type="component" value="Unassembled WGS sequence"/>
</dbReference>
<evidence type="ECO:0000313" key="4">
    <source>
        <dbReference type="EMBL" id="CAF3897462.1"/>
    </source>
</evidence>
<keyword evidence="6" id="KW-1185">Reference proteome</keyword>
<comment type="caution">
    <text evidence="2">The sequence shown here is derived from an EMBL/GenBank/DDBJ whole genome shotgun (WGS) entry which is preliminary data.</text>
</comment>
<name>A0A814RGN2_9BILA</name>
<evidence type="ECO:0000313" key="2">
    <source>
        <dbReference type="EMBL" id="CAF1133642.1"/>
    </source>
</evidence>
<feature type="region of interest" description="Disordered" evidence="1">
    <location>
        <begin position="180"/>
        <end position="235"/>
    </location>
</feature>
<dbReference type="AlphaFoldDB" id="A0A814RGN2"/>
<dbReference type="Proteomes" id="UP000663829">
    <property type="component" value="Unassembled WGS sequence"/>
</dbReference>
<feature type="compositionally biased region" description="Polar residues" evidence="1">
    <location>
        <begin position="199"/>
        <end position="211"/>
    </location>
</feature>
<evidence type="ECO:0000313" key="5">
    <source>
        <dbReference type="EMBL" id="CAF4164829.1"/>
    </source>
</evidence>
<protein>
    <submittedName>
        <fullName evidence="2">Uncharacterized protein</fullName>
    </submittedName>
</protein>
<feature type="compositionally biased region" description="Acidic residues" evidence="1">
    <location>
        <begin position="184"/>
        <end position="193"/>
    </location>
</feature>
<dbReference type="EMBL" id="CAJNOQ010006395">
    <property type="protein sequence ID" value="CAF1133642.1"/>
    <property type="molecule type" value="Genomic_DNA"/>
</dbReference>
<sequence>MNPQNKYGYPMPVRYIVPMRQQPTTSPPFANQAFNRFNVPQQPQPGVTYMQPVRGQLFYQNPGVYAMPQQMPVRPYGYHPGFGQIPSQPVSARMQAPIQQPQQYNNPYQPPQQQQQPPPSQQKTSKSKKNKEYADAAFTIDPTKQEAIKGLLSNNDINDLLKVKGTKVKVAKIYRITKTKPEQSDSDDDDEYEPVVLDSPTQKSRSQQQRPISADSHCSTCSSCSCSECRGEHDNCPECLAEKERMRRSQRKW</sequence>
<dbReference type="EMBL" id="CAJOBA010044504">
    <property type="protein sequence ID" value="CAF4164829.1"/>
    <property type="molecule type" value="Genomic_DNA"/>
</dbReference>
<evidence type="ECO:0000313" key="6">
    <source>
        <dbReference type="Proteomes" id="UP000663829"/>
    </source>
</evidence>
<accession>A0A814RGN2</accession>
<evidence type="ECO:0000256" key="1">
    <source>
        <dbReference type="SAM" id="MobiDB-lite"/>
    </source>
</evidence>